<sequence length="270" mass="30747">MQFYPSKPLAPYISHYLIIERETQENSLLRFFPDGHSGMIFHFGDTFKEQSAYSDQISQHPQSLVYGQVSQHFNLIAGKKISMLIVVFRPYGLAMFTSVAAKELTNSIISLTDIFGREAESLSEQVMFGKGHVGRIKLIEHWLLKRIIRKPGELLLVQACIDQSDRENGQLSVKQLSGQFSVSERTIERAFDVMVGISPKKYGRVIRLQHYLKLRKLNPALTLTSLSYDAGYYDQAHFIHEFSSLTGLTPKQYAANNNRLAVNLMWISKA</sequence>
<dbReference type="GO" id="GO:0003700">
    <property type="term" value="F:DNA-binding transcription factor activity"/>
    <property type="evidence" value="ECO:0007669"/>
    <property type="project" value="InterPro"/>
</dbReference>
<evidence type="ECO:0000259" key="4">
    <source>
        <dbReference type="PROSITE" id="PS01124"/>
    </source>
</evidence>
<reference evidence="5" key="1">
    <citation type="submission" date="2021-04" db="EMBL/GenBank/DDBJ databases">
        <authorList>
            <person name="Rodrigo-Torres L."/>
            <person name="Arahal R. D."/>
            <person name="Lucena T."/>
        </authorList>
    </citation>
    <scope>NUCLEOTIDE SEQUENCE</scope>
    <source>
        <strain evidence="5">CECT 9275</strain>
    </source>
</reference>
<dbReference type="PROSITE" id="PS01124">
    <property type="entry name" value="HTH_ARAC_FAMILY_2"/>
    <property type="match status" value="1"/>
</dbReference>
<dbReference type="Proteomes" id="UP000680038">
    <property type="component" value="Unassembled WGS sequence"/>
</dbReference>
<dbReference type="InterPro" id="IPR009057">
    <property type="entry name" value="Homeodomain-like_sf"/>
</dbReference>
<organism evidence="5 6">
    <name type="scientific">Dyadobacter helix</name>
    <dbReference type="NCBI Taxonomy" id="2822344"/>
    <lineage>
        <taxon>Bacteria</taxon>
        <taxon>Pseudomonadati</taxon>
        <taxon>Bacteroidota</taxon>
        <taxon>Cytophagia</taxon>
        <taxon>Cytophagales</taxon>
        <taxon>Spirosomataceae</taxon>
        <taxon>Dyadobacter</taxon>
    </lineage>
</organism>
<dbReference type="SMART" id="SM00342">
    <property type="entry name" value="HTH_ARAC"/>
    <property type="match status" value="1"/>
</dbReference>
<name>A0A916JBE9_9BACT</name>
<keyword evidence="6" id="KW-1185">Reference proteome</keyword>
<gene>
    <name evidence="5" type="ORF">DYBT9275_01546</name>
</gene>
<feature type="domain" description="HTH araC/xylS-type" evidence="4">
    <location>
        <begin position="155"/>
        <end position="256"/>
    </location>
</feature>
<dbReference type="InterPro" id="IPR050204">
    <property type="entry name" value="AraC_XylS_family_regulators"/>
</dbReference>
<dbReference type="AlphaFoldDB" id="A0A916JBE9"/>
<proteinExistence type="predicted"/>
<evidence type="ECO:0000256" key="1">
    <source>
        <dbReference type="ARBA" id="ARBA00023015"/>
    </source>
</evidence>
<dbReference type="PANTHER" id="PTHR46796:SF13">
    <property type="entry name" value="HTH-TYPE TRANSCRIPTIONAL ACTIVATOR RHAS"/>
    <property type="match status" value="1"/>
</dbReference>
<evidence type="ECO:0000256" key="3">
    <source>
        <dbReference type="ARBA" id="ARBA00023163"/>
    </source>
</evidence>
<dbReference type="InterPro" id="IPR046532">
    <property type="entry name" value="DUF6597"/>
</dbReference>
<comment type="caution">
    <text evidence="5">The sequence shown here is derived from an EMBL/GenBank/DDBJ whole genome shotgun (WGS) entry which is preliminary data.</text>
</comment>
<dbReference type="PANTHER" id="PTHR46796">
    <property type="entry name" value="HTH-TYPE TRANSCRIPTIONAL ACTIVATOR RHAS-RELATED"/>
    <property type="match status" value="1"/>
</dbReference>
<dbReference type="Pfam" id="PF20240">
    <property type="entry name" value="DUF6597"/>
    <property type="match status" value="1"/>
</dbReference>
<evidence type="ECO:0000256" key="2">
    <source>
        <dbReference type="ARBA" id="ARBA00023125"/>
    </source>
</evidence>
<keyword evidence="1" id="KW-0805">Transcription regulation</keyword>
<dbReference type="RefSeq" id="WP_215238184.1">
    <property type="nucleotide sequence ID" value="NZ_CAJRAF010000001.1"/>
</dbReference>
<protein>
    <recommendedName>
        <fullName evidence="4">HTH araC/xylS-type domain-containing protein</fullName>
    </recommendedName>
</protein>
<dbReference type="SUPFAM" id="SSF46689">
    <property type="entry name" value="Homeodomain-like"/>
    <property type="match status" value="1"/>
</dbReference>
<keyword evidence="3" id="KW-0804">Transcription</keyword>
<dbReference type="Gene3D" id="1.10.10.60">
    <property type="entry name" value="Homeodomain-like"/>
    <property type="match status" value="1"/>
</dbReference>
<keyword evidence="2" id="KW-0238">DNA-binding</keyword>
<dbReference type="GO" id="GO:0043565">
    <property type="term" value="F:sequence-specific DNA binding"/>
    <property type="evidence" value="ECO:0007669"/>
    <property type="project" value="InterPro"/>
</dbReference>
<dbReference type="InterPro" id="IPR018060">
    <property type="entry name" value="HTH_AraC"/>
</dbReference>
<dbReference type="Pfam" id="PF12833">
    <property type="entry name" value="HTH_18"/>
    <property type="match status" value="1"/>
</dbReference>
<accession>A0A916JBE9</accession>
<evidence type="ECO:0000313" key="5">
    <source>
        <dbReference type="EMBL" id="CAG4995091.1"/>
    </source>
</evidence>
<dbReference type="EMBL" id="CAJRAF010000001">
    <property type="protein sequence ID" value="CAG4995091.1"/>
    <property type="molecule type" value="Genomic_DNA"/>
</dbReference>
<evidence type="ECO:0000313" key="6">
    <source>
        <dbReference type="Proteomes" id="UP000680038"/>
    </source>
</evidence>